<dbReference type="FunFam" id="3.30.70.330:FF:001402">
    <property type="entry name" value="Terminal EAR1-like 1"/>
    <property type="match status" value="1"/>
</dbReference>
<dbReference type="InterPro" id="IPR035979">
    <property type="entry name" value="RBD_domain_sf"/>
</dbReference>
<feature type="compositionally biased region" description="Low complexity" evidence="3">
    <location>
        <begin position="315"/>
        <end position="340"/>
    </location>
</feature>
<dbReference type="Proteomes" id="UP001055439">
    <property type="component" value="Chromosome 7"/>
</dbReference>
<organism evidence="5 6">
    <name type="scientific">Musa troglodytarum</name>
    <name type="common">fe'i banana</name>
    <dbReference type="NCBI Taxonomy" id="320322"/>
    <lineage>
        <taxon>Eukaryota</taxon>
        <taxon>Viridiplantae</taxon>
        <taxon>Streptophyta</taxon>
        <taxon>Embryophyta</taxon>
        <taxon>Tracheophyta</taxon>
        <taxon>Spermatophyta</taxon>
        <taxon>Magnoliopsida</taxon>
        <taxon>Liliopsida</taxon>
        <taxon>Zingiberales</taxon>
        <taxon>Musaceae</taxon>
        <taxon>Musa</taxon>
    </lineage>
</organism>
<dbReference type="GO" id="GO:0003723">
    <property type="term" value="F:RNA binding"/>
    <property type="evidence" value="ECO:0007669"/>
    <property type="project" value="UniProtKB-UniRule"/>
</dbReference>
<feature type="region of interest" description="Disordered" evidence="3">
    <location>
        <begin position="639"/>
        <end position="703"/>
    </location>
</feature>
<dbReference type="SMART" id="SM00360">
    <property type="entry name" value="RRM"/>
    <property type="match status" value="2"/>
</dbReference>
<dbReference type="InterPro" id="IPR012677">
    <property type="entry name" value="Nucleotide-bd_a/b_plait_sf"/>
</dbReference>
<feature type="compositionally biased region" description="Low complexity" evidence="3">
    <location>
        <begin position="390"/>
        <end position="400"/>
    </location>
</feature>
<dbReference type="CDD" id="cd12530">
    <property type="entry name" value="RRM3_EAR1_like"/>
    <property type="match status" value="1"/>
</dbReference>
<feature type="domain" description="RRM" evidence="4">
    <location>
        <begin position="199"/>
        <end position="272"/>
    </location>
</feature>
<dbReference type="Pfam" id="PF00076">
    <property type="entry name" value="RRM_1"/>
    <property type="match status" value="1"/>
</dbReference>
<gene>
    <name evidence="5" type="ORF">MUK42_10860</name>
</gene>
<accession>A0A9E7GLZ1</accession>
<keyword evidence="6" id="KW-1185">Reference proteome</keyword>
<evidence type="ECO:0000256" key="1">
    <source>
        <dbReference type="ARBA" id="ARBA00022884"/>
    </source>
</evidence>
<dbReference type="EMBL" id="CP097509">
    <property type="protein sequence ID" value="URE14562.1"/>
    <property type="molecule type" value="Genomic_DNA"/>
</dbReference>
<dbReference type="InterPro" id="IPR034458">
    <property type="entry name" value="EAR1-like_RRM3"/>
</dbReference>
<feature type="compositionally biased region" description="Acidic residues" evidence="3">
    <location>
        <begin position="663"/>
        <end position="680"/>
    </location>
</feature>
<evidence type="ECO:0000313" key="6">
    <source>
        <dbReference type="Proteomes" id="UP001055439"/>
    </source>
</evidence>
<evidence type="ECO:0000313" key="5">
    <source>
        <dbReference type="EMBL" id="URE14562.1"/>
    </source>
</evidence>
<feature type="non-terminal residue" evidence="5">
    <location>
        <position position="1"/>
    </location>
</feature>
<dbReference type="OrthoDB" id="417481at2759"/>
<dbReference type="Pfam" id="PF04059">
    <property type="entry name" value="RRM_2"/>
    <property type="match status" value="1"/>
</dbReference>
<protein>
    <recommendedName>
        <fullName evidence="4">RRM domain-containing protein</fullName>
    </recommendedName>
</protein>
<feature type="region of interest" description="Disordered" evidence="3">
    <location>
        <begin position="296"/>
        <end position="435"/>
    </location>
</feature>
<name>A0A9E7GLZ1_9LILI</name>
<evidence type="ECO:0000256" key="2">
    <source>
        <dbReference type="PROSITE-ProRule" id="PRU00176"/>
    </source>
</evidence>
<evidence type="ECO:0000256" key="3">
    <source>
        <dbReference type="SAM" id="MobiDB-lite"/>
    </source>
</evidence>
<dbReference type="SUPFAM" id="SSF54928">
    <property type="entry name" value="RNA-binding domain, RBD"/>
    <property type="match status" value="1"/>
</dbReference>
<dbReference type="Gene3D" id="3.30.70.330">
    <property type="match status" value="1"/>
</dbReference>
<dbReference type="PANTHER" id="PTHR23189">
    <property type="entry name" value="RNA RECOGNITION MOTIF-CONTAINING"/>
    <property type="match status" value="1"/>
</dbReference>
<sequence length="703" mass="75618">GERERERGGGHLGILGVARMEGGGRGNPLDPAAAEFYPVAGQFALGHPQIYYSYPPPPPLAVALPVFHHQQPQQVEMATGARAVALSMVPRHVGEAEVRAGMEAFGGVRAVEMGALAADGVVTVHFYDLRSAEAAVAEVREQHARRQARIGYGGAPGNWAPPWLYRSPELGGGSGRGTIAGYAVWAQFAASSLDEPNQGSILVLNSDPRVSFANLGDIFEPFGALKEVRETPSKPQHKLVEFFDTRDAARALAELNGKEINGRRLLLEFGTPGSGQVRSFACYDSNYPRREAVHGHGPYVSPLPPRFLRGGSQPSRWSQASGAAARSSSSSSLPGASQGSTVVPKKTSVNTAPAAVTRRRGGNSSGGRKAKSSGSSNRPSSSSSPPPPQQQQQQSSGGSRRSWKNRSKSGSSESRFLFKEVESEESSESSCRDSRTTVMIKNIPNKYRSPTPPLPTTSNQKLLLNMLDNHCIQCNEQIGEGADEPYSAYDFVYLPIDFNNKCNVGYGFVNLTSPEAAFRLYKAFHQQPWEVFNSRKICQVTYARLQVATVLSRVRRCLLLLPASRCLSFWNSLSKGLEALKEHFRRSKFACDNEEYMPVVFSPPRDGSQLSEPVPVVAVGSEERLGDLSWTHCEGADASQQVADSGGASSTTTSTHAPSDNADGGDDDDDDDDDNDDDDVVGSGGGEETSVGLSEAVLHLSFN</sequence>
<dbReference type="PROSITE" id="PS50102">
    <property type="entry name" value="RRM"/>
    <property type="match status" value="1"/>
</dbReference>
<dbReference type="InterPro" id="IPR000504">
    <property type="entry name" value="RRM_dom"/>
</dbReference>
<keyword evidence="1 2" id="KW-0694">RNA-binding</keyword>
<dbReference type="AlphaFoldDB" id="A0A9E7GLZ1"/>
<dbReference type="InterPro" id="IPR007201">
    <property type="entry name" value="Mei2-like_Rrm_C"/>
</dbReference>
<evidence type="ECO:0000259" key="4">
    <source>
        <dbReference type="PROSITE" id="PS50102"/>
    </source>
</evidence>
<proteinExistence type="predicted"/>
<feature type="compositionally biased region" description="Low complexity" evidence="3">
    <location>
        <begin position="645"/>
        <end position="662"/>
    </location>
</feature>
<feature type="compositionally biased region" description="Low complexity" evidence="3">
    <location>
        <begin position="372"/>
        <end position="383"/>
    </location>
</feature>
<reference evidence="5" key="1">
    <citation type="submission" date="2022-05" db="EMBL/GenBank/DDBJ databases">
        <title>The Musa troglodytarum L. genome provides insights into the mechanism of non-climacteric behaviour and enrichment of carotenoids.</title>
        <authorList>
            <person name="Wang J."/>
        </authorList>
    </citation>
    <scope>NUCLEOTIDE SEQUENCE</scope>
    <source>
        <tissue evidence="5">Leaf</tissue>
    </source>
</reference>